<evidence type="ECO:0000256" key="2">
    <source>
        <dbReference type="ARBA" id="ARBA00006375"/>
    </source>
</evidence>
<dbReference type="PANTHER" id="PTHR45939">
    <property type="entry name" value="PEROXISOMAL MEMBRANE PROTEIN PMP34-RELATED"/>
    <property type="match status" value="1"/>
</dbReference>
<proteinExistence type="inferred from homology"/>
<dbReference type="Gene3D" id="1.50.40.10">
    <property type="entry name" value="Mitochondrial carrier domain"/>
    <property type="match status" value="1"/>
</dbReference>
<dbReference type="EMBL" id="RSCE01000009">
    <property type="protein sequence ID" value="RSH79820.1"/>
    <property type="molecule type" value="Genomic_DNA"/>
</dbReference>
<evidence type="ECO:0000256" key="3">
    <source>
        <dbReference type="ARBA" id="ARBA00022448"/>
    </source>
</evidence>
<dbReference type="Proteomes" id="UP000279236">
    <property type="component" value="Unassembled WGS sequence"/>
</dbReference>
<accession>A0A427XLT5</accession>
<reference evidence="11 12" key="1">
    <citation type="submission" date="2018-11" db="EMBL/GenBank/DDBJ databases">
        <title>Genome sequence of Apiotrichum porosum DSM 27194.</title>
        <authorList>
            <person name="Aliyu H."/>
            <person name="Gorte O."/>
            <person name="Ochsenreither K."/>
        </authorList>
    </citation>
    <scope>NUCLEOTIDE SEQUENCE [LARGE SCALE GENOMIC DNA]</scope>
    <source>
        <strain evidence="11 12">DSM 27194</strain>
    </source>
</reference>
<feature type="repeat" description="Solcar" evidence="8">
    <location>
        <begin position="133"/>
        <end position="225"/>
    </location>
</feature>
<dbReference type="STRING" id="105984.A0A427XLT5"/>
<dbReference type="GO" id="GO:0015217">
    <property type="term" value="F:ADP transmembrane transporter activity"/>
    <property type="evidence" value="ECO:0007669"/>
    <property type="project" value="TreeGrafter"/>
</dbReference>
<dbReference type="SUPFAM" id="SSF103506">
    <property type="entry name" value="Mitochondrial carrier"/>
    <property type="match status" value="1"/>
</dbReference>
<dbReference type="AlphaFoldDB" id="A0A427XLT5"/>
<evidence type="ECO:0000256" key="7">
    <source>
        <dbReference type="ARBA" id="ARBA00023136"/>
    </source>
</evidence>
<sequence length="351" mass="37580">MSSTKPLTPVGSALAGALGAVFSNAVVYPLDTVKTRLQALPSSELKAETGANQLPGSGEKRKQPKGLVGKLARSIKRNQMLAMLIRIVRTEGVTGVFKGFSASMINTFSMQFAYFFFHTWLRTAALKRATGPLSTPAELGLGALAGAFAQVFTIPVAVVATRQQLWIPPPGATGKATHEPSLWETASEVVSEGGITALWTGLKPGLVLTVNPAITYGVFERAKSWVLAGAREGGKLSVAESFWIGVMSKTLATVVTYPYIFAKVRLQAKKEEPGETGAEHKKHDGAIDILKNVYKEQGFAGWYQGMGAQITKAVLSQGILFVSKDQFEGQARVIMDAADNFRASHPLLQKA</sequence>
<dbReference type="GeneID" id="39594023"/>
<keyword evidence="4 8" id="KW-0812">Transmembrane</keyword>
<evidence type="ECO:0000313" key="11">
    <source>
        <dbReference type="EMBL" id="RSH79820.1"/>
    </source>
</evidence>
<evidence type="ECO:0000256" key="6">
    <source>
        <dbReference type="ARBA" id="ARBA00022989"/>
    </source>
</evidence>
<evidence type="ECO:0000256" key="9">
    <source>
        <dbReference type="RuleBase" id="RU000488"/>
    </source>
</evidence>
<evidence type="ECO:0000256" key="10">
    <source>
        <dbReference type="SAM" id="MobiDB-lite"/>
    </source>
</evidence>
<protein>
    <submittedName>
        <fullName evidence="11">ADP/ATP carrier protein</fullName>
    </submittedName>
</protein>
<feature type="repeat" description="Solcar" evidence="8">
    <location>
        <begin position="236"/>
        <end position="330"/>
    </location>
</feature>
<dbReference type="InterPro" id="IPR023395">
    <property type="entry name" value="MCP_dom_sf"/>
</dbReference>
<dbReference type="GO" id="GO:0016020">
    <property type="term" value="C:membrane"/>
    <property type="evidence" value="ECO:0007669"/>
    <property type="project" value="UniProtKB-SubCell"/>
</dbReference>
<keyword evidence="3 9" id="KW-0813">Transport</keyword>
<comment type="caution">
    <text evidence="11">The sequence shown here is derived from an EMBL/GenBank/DDBJ whole genome shotgun (WGS) entry which is preliminary data.</text>
</comment>
<keyword evidence="6" id="KW-1133">Transmembrane helix</keyword>
<organism evidence="11 12">
    <name type="scientific">Apiotrichum porosum</name>
    <dbReference type="NCBI Taxonomy" id="105984"/>
    <lineage>
        <taxon>Eukaryota</taxon>
        <taxon>Fungi</taxon>
        <taxon>Dikarya</taxon>
        <taxon>Basidiomycota</taxon>
        <taxon>Agaricomycotina</taxon>
        <taxon>Tremellomycetes</taxon>
        <taxon>Trichosporonales</taxon>
        <taxon>Trichosporonaceae</taxon>
        <taxon>Apiotrichum</taxon>
    </lineage>
</organism>
<dbReference type="InterPro" id="IPR052217">
    <property type="entry name" value="Mito/Peroxisomal_Carrier"/>
</dbReference>
<keyword evidence="7 8" id="KW-0472">Membrane</keyword>
<dbReference type="OrthoDB" id="446044at2759"/>
<feature type="region of interest" description="Disordered" evidence="10">
    <location>
        <begin position="48"/>
        <end position="67"/>
    </location>
</feature>
<keyword evidence="5" id="KW-0677">Repeat</keyword>
<evidence type="ECO:0000256" key="4">
    <source>
        <dbReference type="ARBA" id="ARBA00022692"/>
    </source>
</evidence>
<evidence type="ECO:0000256" key="1">
    <source>
        <dbReference type="ARBA" id="ARBA00004141"/>
    </source>
</evidence>
<evidence type="ECO:0000256" key="5">
    <source>
        <dbReference type="ARBA" id="ARBA00022737"/>
    </source>
</evidence>
<feature type="repeat" description="Solcar" evidence="8">
    <location>
        <begin position="7"/>
        <end position="124"/>
    </location>
</feature>
<dbReference type="Pfam" id="PF00153">
    <property type="entry name" value="Mito_carr"/>
    <property type="match status" value="3"/>
</dbReference>
<comment type="similarity">
    <text evidence="2 9">Belongs to the mitochondrial carrier (TC 2.A.29) family.</text>
</comment>
<gene>
    <name evidence="11" type="primary">ANT1</name>
    <name evidence="11" type="ORF">EHS24_009480</name>
</gene>
<keyword evidence="12" id="KW-1185">Reference proteome</keyword>
<evidence type="ECO:0000256" key="8">
    <source>
        <dbReference type="PROSITE-ProRule" id="PRU00282"/>
    </source>
</evidence>
<comment type="subcellular location">
    <subcellularLocation>
        <location evidence="1">Membrane</location>
        <topology evidence="1">Multi-pass membrane protein</topology>
    </subcellularLocation>
</comment>
<name>A0A427XLT5_9TREE</name>
<evidence type="ECO:0000313" key="12">
    <source>
        <dbReference type="Proteomes" id="UP000279236"/>
    </source>
</evidence>
<dbReference type="RefSeq" id="XP_028474929.1">
    <property type="nucleotide sequence ID" value="XM_028624761.1"/>
</dbReference>
<dbReference type="PANTHER" id="PTHR45939:SF1">
    <property type="entry name" value="MITOCHONDRIAL THIAMINE PYROPHOSPHATE CARRIER 1-RELATED"/>
    <property type="match status" value="1"/>
</dbReference>
<dbReference type="PROSITE" id="PS50920">
    <property type="entry name" value="SOLCAR"/>
    <property type="match status" value="3"/>
</dbReference>
<dbReference type="InterPro" id="IPR018108">
    <property type="entry name" value="MCP_transmembrane"/>
</dbReference>